<proteinExistence type="predicted"/>
<gene>
    <name evidence="2" type="ORF">KSP39_PZI004752</name>
</gene>
<organism evidence="2 3">
    <name type="scientific">Platanthera zijinensis</name>
    <dbReference type="NCBI Taxonomy" id="2320716"/>
    <lineage>
        <taxon>Eukaryota</taxon>
        <taxon>Viridiplantae</taxon>
        <taxon>Streptophyta</taxon>
        <taxon>Embryophyta</taxon>
        <taxon>Tracheophyta</taxon>
        <taxon>Spermatophyta</taxon>
        <taxon>Magnoliopsida</taxon>
        <taxon>Liliopsida</taxon>
        <taxon>Asparagales</taxon>
        <taxon>Orchidaceae</taxon>
        <taxon>Orchidoideae</taxon>
        <taxon>Orchideae</taxon>
        <taxon>Orchidinae</taxon>
        <taxon>Platanthera</taxon>
    </lineage>
</organism>
<dbReference type="Proteomes" id="UP001418222">
    <property type="component" value="Unassembled WGS sequence"/>
</dbReference>
<protein>
    <submittedName>
        <fullName evidence="2">Uncharacterized protein</fullName>
    </submittedName>
</protein>
<evidence type="ECO:0000313" key="3">
    <source>
        <dbReference type="Proteomes" id="UP001418222"/>
    </source>
</evidence>
<feature type="compositionally biased region" description="Basic and acidic residues" evidence="1">
    <location>
        <begin position="1"/>
        <end position="11"/>
    </location>
</feature>
<feature type="region of interest" description="Disordered" evidence="1">
    <location>
        <begin position="1"/>
        <end position="93"/>
    </location>
</feature>
<keyword evidence="3" id="KW-1185">Reference proteome</keyword>
<dbReference type="AlphaFoldDB" id="A0AAP0BXK7"/>
<sequence length="93" mass="9317">MKPDGPDRLIITDDGIELPKKTGLTRSARPDQVKSPVGPVPGQARLGPRPGHGALPGPSLRPLPGPVPGLGRAGQSPATGLSPGLEKPGLSPG</sequence>
<dbReference type="EMBL" id="JBBWWQ010000003">
    <property type="protein sequence ID" value="KAK8951814.1"/>
    <property type="molecule type" value="Genomic_DNA"/>
</dbReference>
<comment type="caution">
    <text evidence="2">The sequence shown here is derived from an EMBL/GenBank/DDBJ whole genome shotgun (WGS) entry which is preliminary data.</text>
</comment>
<evidence type="ECO:0000313" key="2">
    <source>
        <dbReference type="EMBL" id="KAK8951814.1"/>
    </source>
</evidence>
<reference evidence="2 3" key="1">
    <citation type="journal article" date="2022" name="Nat. Plants">
        <title>Genomes of leafy and leafless Platanthera orchids illuminate the evolution of mycoheterotrophy.</title>
        <authorList>
            <person name="Li M.H."/>
            <person name="Liu K.W."/>
            <person name="Li Z."/>
            <person name="Lu H.C."/>
            <person name="Ye Q.L."/>
            <person name="Zhang D."/>
            <person name="Wang J.Y."/>
            <person name="Li Y.F."/>
            <person name="Zhong Z.M."/>
            <person name="Liu X."/>
            <person name="Yu X."/>
            <person name="Liu D.K."/>
            <person name="Tu X.D."/>
            <person name="Liu B."/>
            <person name="Hao Y."/>
            <person name="Liao X.Y."/>
            <person name="Jiang Y.T."/>
            <person name="Sun W.H."/>
            <person name="Chen J."/>
            <person name="Chen Y.Q."/>
            <person name="Ai Y."/>
            <person name="Zhai J.W."/>
            <person name="Wu S.S."/>
            <person name="Zhou Z."/>
            <person name="Hsiao Y.Y."/>
            <person name="Wu W.L."/>
            <person name="Chen Y.Y."/>
            <person name="Lin Y.F."/>
            <person name="Hsu J.L."/>
            <person name="Li C.Y."/>
            <person name="Wang Z.W."/>
            <person name="Zhao X."/>
            <person name="Zhong W.Y."/>
            <person name="Ma X.K."/>
            <person name="Ma L."/>
            <person name="Huang J."/>
            <person name="Chen G.Z."/>
            <person name="Huang M.Z."/>
            <person name="Huang L."/>
            <person name="Peng D.H."/>
            <person name="Luo Y.B."/>
            <person name="Zou S.Q."/>
            <person name="Chen S.P."/>
            <person name="Lan S."/>
            <person name="Tsai W.C."/>
            <person name="Van de Peer Y."/>
            <person name="Liu Z.J."/>
        </authorList>
    </citation>
    <scope>NUCLEOTIDE SEQUENCE [LARGE SCALE GENOMIC DNA]</scope>
    <source>
        <strain evidence="2">Lor287</strain>
    </source>
</reference>
<accession>A0AAP0BXK7</accession>
<name>A0AAP0BXK7_9ASPA</name>
<evidence type="ECO:0000256" key="1">
    <source>
        <dbReference type="SAM" id="MobiDB-lite"/>
    </source>
</evidence>